<feature type="transmembrane region" description="Helical" evidence="1">
    <location>
        <begin position="37"/>
        <end position="54"/>
    </location>
</feature>
<feature type="transmembrane region" description="Helical" evidence="1">
    <location>
        <begin position="7"/>
        <end position="25"/>
    </location>
</feature>
<evidence type="ECO:0000313" key="2">
    <source>
        <dbReference type="EMBL" id="MDD7915799.1"/>
    </source>
</evidence>
<dbReference type="RefSeq" id="WP_265726476.1">
    <property type="nucleotide sequence ID" value="NZ_JAOSLC020000003.1"/>
</dbReference>
<keyword evidence="3" id="KW-1185">Reference proteome</keyword>
<keyword evidence="1" id="KW-0812">Transmembrane</keyword>
<keyword evidence="1" id="KW-0472">Membrane</keyword>
<evidence type="ECO:0000256" key="1">
    <source>
        <dbReference type="SAM" id="Phobius"/>
    </source>
</evidence>
<evidence type="ECO:0000313" key="3">
    <source>
        <dbReference type="Proteomes" id="UP001151478"/>
    </source>
</evidence>
<evidence type="ECO:0008006" key="4">
    <source>
        <dbReference type="Google" id="ProtNLM"/>
    </source>
</evidence>
<reference evidence="2" key="1">
    <citation type="submission" date="2023-02" db="EMBL/GenBank/DDBJ databases">
        <title>Polaribacter ponticola sp. nov., isolated from seawater.</title>
        <authorList>
            <person name="Baek J.H."/>
            <person name="Kim J.M."/>
            <person name="Choi D.G."/>
            <person name="Jeon C.O."/>
        </authorList>
    </citation>
    <scope>NUCLEOTIDE SEQUENCE</scope>
    <source>
        <strain evidence="2">MSW5</strain>
    </source>
</reference>
<sequence>MKKWIKVGLIWAIIMFLLMVFVFPYFNNEEITKNGVLSGLIIWTLAGLVFGFVMRKRYKD</sequence>
<dbReference type="Proteomes" id="UP001151478">
    <property type="component" value="Unassembled WGS sequence"/>
</dbReference>
<name>A0ABT5SD99_9FLAO</name>
<dbReference type="EMBL" id="JAOSLC020000003">
    <property type="protein sequence ID" value="MDD7915799.1"/>
    <property type="molecule type" value="Genomic_DNA"/>
</dbReference>
<gene>
    <name evidence="2" type="ORF">N5A56_015835</name>
</gene>
<accession>A0ABT5SD99</accession>
<organism evidence="2 3">
    <name type="scientific">Polaribacter ponticola</name>
    <dbReference type="NCBI Taxonomy" id="2978475"/>
    <lineage>
        <taxon>Bacteria</taxon>
        <taxon>Pseudomonadati</taxon>
        <taxon>Bacteroidota</taxon>
        <taxon>Flavobacteriia</taxon>
        <taxon>Flavobacteriales</taxon>
        <taxon>Flavobacteriaceae</taxon>
    </lineage>
</organism>
<proteinExistence type="predicted"/>
<protein>
    <recommendedName>
        <fullName evidence="4">LPXTG cell wall anchor domain-containing protein</fullName>
    </recommendedName>
</protein>
<keyword evidence="1" id="KW-1133">Transmembrane helix</keyword>
<comment type="caution">
    <text evidence="2">The sequence shown here is derived from an EMBL/GenBank/DDBJ whole genome shotgun (WGS) entry which is preliminary data.</text>
</comment>